<proteinExistence type="predicted"/>
<dbReference type="PANTHER" id="PTHR33710:SF62">
    <property type="entry name" value="DUF4283 DOMAIN PROTEIN"/>
    <property type="match status" value="1"/>
</dbReference>
<name>A0AAW0MBJ7_QUESU</name>
<feature type="non-terminal residue" evidence="1">
    <location>
        <position position="1"/>
    </location>
</feature>
<reference evidence="1 2" key="1">
    <citation type="journal article" date="2018" name="Sci. Data">
        <title>The draft genome sequence of cork oak.</title>
        <authorList>
            <person name="Ramos A.M."/>
            <person name="Usie A."/>
            <person name="Barbosa P."/>
            <person name="Barros P.M."/>
            <person name="Capote T."/>
            <person name="Chaves I."/>
            <person name="Simoes F."/>
            <person name="Abreu I."/>
            <person name="Carrasquinho I."/>
            <person name="Faro C."/>
            <person name="Guimaraes J.B."/>
            <person name="Mendonca D."/>
            <person name="Nobrega F."/>
            <person name="Rodrigues L."/>
            <person name="Saibo N.J.M."/>
            <person name="Varela M.C."/>
            <person name="Egas C."/>
            <person name="Matos J."/>
            <person name="Miguel C.M."/>
            <person name="Oliveira M.M."/>
            <person name="Ricardo C.P."/>
            <person name="Goncalves S."/>
        </authorList>
    </citation>
    <scope>NUCLEOTIDE SEQUENCE [LARGE SCALE GENOMIC DNA]</scope>
    <source>
        <strain evidence="2">cv. HL8</strain>
    </source>
</reference>
<evidence type="ECO:0008006" key="3">
    <source>
        <dbReference type="Google" id="ProtNLM"/>
    </source>
</evidence>
<dbReference type="InterPro" id="IPR036691">
    <property type="entry name" value="Endo/exonu/phosph_ase_sf"/>
</dbReference>
<keyword evidence="2" id="KW-1185">Reference proteome</keyword>
<organism evidence="1 2">
    <name type="scientific">Quercus suber</name>
    <name type="common">Cork oak</name>
    <dbReference type="NCBI Taxonomy" id="58331"/>
    <lineage>
        <taxon>Eukaryota</taxon>
        <taxon>Viridiplantae</taxon>
        <taxon>Streptophyta</taxon>
        <taxon>Embryophyta</taxon>
        <taxon>Tracheophyta</taxon>
        <taxon>Spermatophyta</taxon>
        <taxon>Magnoliopsida</taxon>
        <taxon>eudicotyledons</taxon>
        <taxon>Gunneridae</taxon>
        <taxon>Pentapetalae</taxon>
        <taxon>rosids</taxon>
        <taxon>fabids</taxon>
        <taxon>Fagales</taxon>
        <taxon>Fagaceae</taxon>
        <taxon>Quercus</taxon>
    </lineage>
</organism>
<dbReference type="AlphaFoldDB" id="A0AAW0MBJ7"/>
<evidence type="ECO:0000313" key="2">
    <source>
        <dbReference type="Proteomes" id="UP000237347"/>
    </source>
</evidence>
<accession>A0AAW0MBJ7</accession>
<dbReference type="PANTHER" id="PTHR33710">
    <property type="entry name" value="BNAC02G09200D PROTEIN"/>
    <property type="match status" value="1"/>
</dbReference>
<protein>
    <recommendedName>
        <fullName evidence="3">Endonuclease/exonuclease/phosphatase domain-containing protein</fullName>
    </recommendedName>
</protein>
<comment type="caution">
    <text evidence="1">The sequence shown here is derived from an EMBL/GenBank/DDBJ whole genome shotgun (WGS) entry which is preliminary data.</text>
</comment>
<dbReference type="Proteomes" id="UP000237347">
    <property type="component" value="Unassembled WGS sequence"/>
</dbReference>
<evidence type="ECO:0000313" key="1">
    <source>
        <dbReference type="EMBL" id="KAK7860842.1"/>
    </source>
</evidence>
<gene>
    <name evidence="1" type="ORF">CFP56_029281</name>
</gene>
<dbReference type="EMBL" id="PKMF04000004">
    <property type="protein sequence ID" value="KAK7860842.1"/>
    <property type="molecule type" value="Genomic_DNA"/>
</dbReference>
<dbReference type="SUPFAM" id="SSF56219">
    <property type="entry name" value="DNase I-like"/>
    <property type="match status" value="1"/>
</dbReference>
<sequence length="125" mass="14996">IDLGFSGLEFTWHRKRRGELVWERFDRGVANYEWLNRFPTGRVHHLHYFTSDHRPLLLALNLNGESHKWRRKPFRFEAMWLMDPSCGETVSRAWAHQTKGTSMFQAIEKLRKCKKKKKKGVKEVE</sequence>